<keyword evidence="2" id="KW-1185">Reference proteome</keyword>
<dbReference type="EMBL" id="FNAI01000007">
    <property type="protein sequence ID" value="SDE52931.1"/>
    <property type="molecule type" value="Genomic_DNA"/>
</dbReference>
<proteinExistence type="predicted"/>
<dbReference type="InterPro" id="IPR020955">
    <property type="entry name" value="Uncharacterised_Atu4866"/>
</dbReference>
<organism evidence="1 2">
    <name type="scientific">Mucilaginibacter pineti</name>
    <dbReference type="NCBI Taxonomy" id="1391627"/>
    <lineage>
        <taxon>Bacteria</taxon>
        <taxon>Pseudomonadati</taxon>
        <taxon>Bacteroidota</taxon>
        <taxon>Sphingobacteriia</taxon>
        <taxon>Sphingobacteriales</taxon>
        <taxon>Sphingobacteriaceae</taxon>
        <taxon>Mucilaginibacter</taxon>
    </lineage>
</organism>
<name>A0A1G7DN62_9SPHI</name>
<accession>A0A1G7DN62</accession>
<sequence>MEGTNSFNWILKMQSNEHIGVWVTKDGYIRHEFMPNGRYIEARGNEKNAYTGFYAIRGKHVEYLDDTGFTAEGDFIDGVYFHAGMMLYKESA</sequence>
<reference evidence="1 2" key="1">
    <citation type="submission" date="2016-10" db="EMBL/GenBank/DDBJ databases">
        <authorList>
            <person name="de Groot N.N."/>
        </authorList>
    </citation>
    <scope>NUCLEOTIDE SEQUENCE [LARGE SCALE GENOMIC DNA]</scope>
    <source>
        <strain evidence="1 2">47C3B</strain>
    </source>
</reference>
<dbReference type="Proteomes" id="UP000199072">
    <property type="component" value="Unassembled WGS sequence"/>
</dbReference>
<gene>
    <name evidence="1" type="ORF">SAMN05216464_10751</name>
</gene>
<dbReference type="RefSeq" id="WP_091150334.1">
    <property type="nucleotide sequence ID" value="NZ_FNAI01000007.1"/>
</dbReference>
<dbReference type="OrthoDB" id="9810893at2"/>
<dbReference type="InterPro" id="IPR038646">
    <property type="entry name" value="Atu4866-like_sf"/>
</dbReference>
<protein>
    <submittedName>
        <fullName evidence="1">Protein Atu4866</fullName>
    </submittedName>
</protein>
<dbReference type="AlphaFoldDB" id="A0A1G7DN62"/>
<dbReference type="Gene3D" id="2.40.128.290">
    <property type="entry name" value="Uncharacterised protein Atu4866, PF11512"/>
    <property type="match status" value="1"/>
</dbReference>
<dbReference type="Pfam" id="PF11512">
    <property type="entry name" value="Atu4866"/>
    <property type="match status" value="1"/>
</dbReference>
<evidence type="ECO:0000313" key="2">
    <source>
        <dbReference type="Proteomes" id="UP000199072"/>
    </source>
</evidence>
<dbReference type="STRING" id="1391627.SAMN05216464_10751"/>
<evidence type="ECO:0000313" key="1">
    <source>
        <dbReference type="EMBL" id="SDE52931.1"/>
    </source>
</evidence>